<comment type="similarity">
    <text evidence="3">Belongs to the DRC10 family.</text>
</comment>
<dbReference type="CDD" id="cd23767">
    <property type="entry name" value="IQCD"/>
    <property type="match status" value="1"/>
</dbReference>
<dbReference type="AlphaFoldDB" id="H9G977"/>
<evidence type="ECO:0000256" key="7">
    <source>
        <dbReference type="ARBA" id="ARBA00023069"/>
    </source>
</evidence>
<proteinExistence type="inferred from homology"/>
<keyword evidence="6" id="KW-0282">Flagellum</keyword>
<protein>
    <recommendedName>
        <fullName evidence="4">Dynein regulatory complex protein 10</fullName>
    </recommendedName>
    <alternativeName>
        <fullName evidence="10">IQ domain-containing protein D</fullName>
    </alternativeName>
</protein>
<evidence type="ECO:0000256" key="12">
    <source>
        <dbReference type="SAM" id="Coils"/>
    </source>
</evidence>
<dbReference type="CTD" id="75732"/>
<keyword evidence="7" id="KW-0969">Cilium</keyword>
<keyword evidence="5" id="KW-0963">Cytoplasm</keyword>
<dbReference type="PROSITE" id="PS50096">
    <property type="entry name" value="IQ"/>
    <property type="match status" value="1"/>
</dbReference>
<evidence type="ECO:0000256" key="1">
    <source>
        <dbReference type="ARBA" id="ARBA00003029"/>
    </source>
</evidence>
<feature type="coiled-coil region" evidence="12">
    <location>
        <begin position="392"/>
        <end position="426"/>
    </location>
</feature>
<feature type="region of interest" description="Disordered" evidence="13">
    <location>
        <begin position="153"/>
        <end position="175"/>
    </location>
</feature>
<keyword evidence="12" id="KW-0175">Coiled coil</keyword>
<dbReference type="HOGENOM" id="CLU_637710_0_0_1"/>
<sequence length="474" mass="54474">MEKGTSCGTSECVQGPPSSLTREVKKTRFPEHIYRPKSSPSKSETSSPVEVTGPEPTSHLPYVPVISYRAKRLNQRLPMKAQGPGRTRLVTVETKKIMSVLDEAILRAELVTTFPYLMQHLEAASMVLGPELTGALKEHLRLSNILTATRSRLDGTGPLHKDTHKRKTGAAKDPTGHLPLVTYGLQGSVRNILRLFDTNSETGQIIRSFARRKRLSANLFLKSLVEFRMFFLERLLTTPLEDKEWKELKEELSEQDKKNKELIAWLEEEVTAAVLDRDEELSRKDVIIKELKSQLHNLANCADSQIQRTRAEAEEQQKEAQQGAHAKCLKLQQELNQLRAQFNALIAENQDAEKAIRKKKFKVEMEIENWVQKYDVEMVEKQKEIEEIDVVYSVVKEHLADLREKLRLLDQEHAQIKEERKMKLEQKEKSDQEMAVLVRAATIIQAFWKGYQVRSILRTRRKKKKGKGKKPTKK</sequence>
<dbReference type="Bgee" id="ENSACAG00000004560">
    <property type="expression patterns" value="Expressed in brain and 13 other cell types or tissues"/>
</dbReference>
<dbReference type="PANTHER" id="PTHR31598">
    <property type="entry name" value="IQ DOMAIN-CONTAINING PROTEIN D"/>
    <property type="match status" value="1"/>
</dbReference>
<evidence type="ECO:0000256" key="8">
    <source>
        <dbReference type="ARBA" id="ARBA00023212"/>
    </source>
</evidence>
<reference evidence="14" key="3">
    <citation type="submission" date="2025-09" db="UniProtKB">
        <authorList>
            <consortium name="Ensembl"/>
        </authorList>
    </citation>
    <scope>IDENTIFICATION</scope>
</reference>
<comment type="function">
    <text evidence="1">Component of the nexin-dynein regulatory complex (N-DRC), a key regulator of ciliary/flagellar motility which maintains the alignment and integrity of the distal axoneme and regulates microtubule sliding in motile axonemes.</text>
</comment>
<keyword evidence="9" id="KW-0966">Cell projection</keyword>
<feature type="compositionally biased region" description="Basic and acidic residues" evidence="13">
    <location>
        <begin position="22"/>
        <end position="34"/>
    </location>
</feature>
<evidence type="ECO:0000256" key="9">
    <source>
        <dbReference type="ARBA" id="ARBA00023273"/>
    </source>
</evidence>
<evidence type="ECO:0000256" key="4">
    <source>
        <dbReference type="ARBA" id="ARBA00021752"/>
    </source>
</evidence>
<keyword evidence="15" id="KW-1185">Reference proteome</keyword>
<feature type="compositionally biased region" description="Low complexity" evidence="13">
    <location>
        <begin position="37"/>
        <end position="52"/>
    </location>
</feature>
<evidence type="ECO:0000256" key="6">
    <source>
        <dbReference type="ARBA" id="ARBA00022846"/>
    </source>
</evidence>
<evidence type="ECO:0000313" key="15">
    <source>
        <dbReference type="Proteomes" id="UP000001646"/>
    </source>
</evidence>
<dbReference type="InterPro" id="IPR000048">
    <property type="entry name" value="IQ_motif_EF-hand-BS"/>
</dbReference>
<evidence type="ECO:0000256" key="2">
    <source>
        <dbReference type="ARBA" id="ARBA00004611"/>
    </source>
</evidence>
<feature type="compositionally biased region" description="Polar residues" evidence="13">
    <location>
        <begin position="1"/>
        <end position="21"/>
    </location>
</feature>
<evidence type="ECO:0000256" key="3">
    <source>
        <dbReference type="ARBA" id="ARBA00009071"/>
    </source>
</evidence>
<dbReference type="Ensembl" id="ENSACAT00000004537.4">
    <property type="protein sequence ID" value="ENSACAP00000004437.3"/>
    <property type="gene ID" value="ENSACAG00000004560.4"/>
</dbReference>
<comment type="subcellular location">
    <subcellularLocation>
        <location evidence="2">Cytoplasm</location>
        <location evidence="2">Cytoskeleton</location>
        <location evidence="2">Flagellum axoneme</location>
    </subcellularLocation>
</comment>
<evidence type="ECO:0000256" key="11">
    <source>
        <dbReference type="ARBA" id="ARBA00046836"/>
    </source>
</evidence>
<reference evidence="14" key="1">
    <citation type="submission" date="2009-12" db="EMBL/GenBank/DDBJ databases">
        <title>The Genome Sequence of Anolis carolinensis (Green Anole Lizard).</title>
        <authorList>
            <consortium name="The Genome Sequencing Platform"/>
            <person name="Di Palma F."/>
            <person name="Alfoldi J."/>
            <person name="Heiman D."/>
            <person name="Young S."/>
            <person name="Grabherr M."/>
            <person name="Johnson J."/>
            <person name="Lander E.S."/>
            <person name="Lindblad-Toh K."/>
        </authorList>
    </citation>
    <scope>NUCLEOTIDE SEQUENCE [LARGE SCALE GENOMIC DNA]</scope>
    <source>
        <strain evidence="14">JBL SC #1</strain>
    </source>
</reference>
<dbReference type="SMART" id="SM00015">
    <property type="entry name" value="IQ"/>
    <property type="match status" value="1"/>
</dbReference>
<dbReference type="STRING" id="28377.ENSACAP00000004437"/>
<dbReference type="GeneID" id="100560479"/>
<feature type="region of interest" description="Disordered" evidence="13">
    <location>
        <begin position="1"/>
        <end position="56"/>
    </location>
</feature>
<evidence type="ECO:0000256" key="13">
    <source>
        <dbReference type="SAM" id="MobiDB-lite"/>
    </source>
</evidence>
<evidence type="ECO:0000313" key="14">
    <source>
        <dbReference type="Ensembl" id="ENSACAP00000004437.3"/>
    </source>
</evidence>
<organism evidence="14 15">
    <name type="scientific">Anolis carolinensis</name>
    <name type="common">Green anole</name>
    <name type="synonym">American chameleon</name>
    <dbReference type="NCBI Taxonomy" id="28377"/>
    <lineage>
        <taxon>Eukaryota</taxon>
        <taxon>Metazoa</taxon>
        <taxon>Chordata</taxon>
        <taxon>Craniata</taxon>
        <taxon>Vertebrata</taxon>
        <taxon>Euteleostomi</taxon>
        <taxon>Lepidosauria</taxon>
        <taxon>Squamata</taxon>
        <taxon>Bifurcata</taxon>
        <taxon>Unidentata</taxon>
        <taxon>Episquamata</taxon>
        <taxon>Toxicofera</taxon>
        <taxon>Iguania</taxon>
        <taxon>Dactyloidae</taxon>
        <taxon>Anolis</taxon>
    </lineage>
</organism>
<dbReference type="Proteomes" id="UP000001646">
    <property type="component" value="Unplaced"/>
</dbReference>
<dbReference type="OrthoDB" id="536093at2759"/>
<dbReference type="InterPro" id="IPR042815">
    <property type="entry name" value="DRC10"/>
</dbReference>
<dbReference type="KEGG" id="acs:100560479"/>
<evidence type="ECO:0000256" key="5">
    <source>
        <dbReference type="ARBA" id="ARBA00022490"/>
    </source>
</evidence>
<dbReference type="InParanoid" id="H9G977"/>
<accession>H9G977</accession>
<reference evidence="14" key="2">
    <citation type="submission" date="2025-08" db="UniProtKB">
        <authorList>
            <consortium name="Ensembl"/>
        </authorList>
    </citation>
    <scope>IDENTIFICATION</scope>
</reference>
<dbReference type="PANTHER" id="PTHR31598:SF1">
    <property type="entry name" value="DYNEIN REGULATORY COMPLEX PROTEIN 10"/>
    <property type="match status" value="1"/>
</dbReference>
<evidence type="ECO:0000256" key="10">
    <source>
        <dbReference type="ARBA" id="ARBA00032180"/>
    </source>
</evidence>
<dbReference type="RefSeq" id="XP_016852090.1">
    <property type="nucleotide sequence ID" value="XM_016996601.2"/>
</dbReference>
<dbReference type="Pfam" id="PF00612">
    <property type="entry name" value="IQ"/>
    <property type="match status" value="1"/>
</dbReference>
<dbReference type="GeneTree" id="ENSGT00730000111354"/>
<comment type="subunit">
    <text evidence="11">Component of the nexin-dynein regulatory complex (N-DRC). Interacts with CFAP52.</text>
</comment>
<feature type="coiled-coil region" evidence="12">
    <location>
        <begin position="299"/>
        <end position="355"/>
    </location>
</feature>
<gene>
    <name evidence="14" type="primary">IQCD</name>
</gene>
<keyword evidence="8" id="KW-0206">Cytoskeleton</keyword>
<dbReference type="eggNOG" id="ENOG502QQS9">
    <property type="taxonomic scope" value="Eukaryota"/>
</dbReference>
<name>H9G977_ANOCA</name>
<dbReference type="GO" id="GO:0036064">
    <property type="term" value="C:ciliary basal body"/>
    <property type="evidence" value="ECO:0007669"/>
    <property type="project" value="Ensembl"/>
</dbReference>